<comment type="caution">
    <text evidence="2">The sequence shown here is derived from an EMBL/GenBank/DDBJ whole genome shotgun (WGS) entry which is preliminary data.</text>
</comment>
<evidence type="ECO:0000313" key="2">
    <source>
        <dbReference type="EMBL" id="KHJ30783.1"/>
    </source>
</evidence>
<dbReference type="HOGENOM" id="CLU_018153_0_2_1"/>
<keyword evidence="3" id="KW-1185">Reference proteome</keyword>
<feature type="compositionally biased region" description="Polar residues" evidence="1">
    <location>
        <begin position="387"/>
        <end position="407"/>
    </location>
</feature>
<feature type="compositionally biased region" description="Low complexity" evidence="1">
    <location>
        <begin position="87"/>
        <end position="109"/>
    </location>
</feature>
<proteinExistence type="predicted"/>
<sequence length="415" mass="46156">MAKTIQAYLRLAISEFAAVDTIPDVPKFFPTETILKSNSTSKANLPRKPPVTSDPLPSTTKNIENCWASVARNGHKKSRTIKKSVLQTTQAKKQNTQTSTGSVKKSSSGPKEITTCPQDKRLFLRLTNDHEWRKLSPAGIREIVVKKLSISPASISIIKPVRSGFALSLYKDETRQELLKAAIRLSPFDAKLEAASNWTPVMVLTVPKTINTLEGKIEVTKDMLANEIERVSLVRPAFLKMFGRNIPDAPHRTWMAYFSKAPRPGFRVFDESGIVKKFKKRQPLDFCKRCNGHHSPKNCSRAPSCGNCGSNMHTEDLCMASTKCKNCGGPHRSDSRKCLARPTRAGKPTKEQLKIFRQAGDREYQAIVRAKIAEERAATIESEMDIVTNSQSENTATENSHASSVESSTEDARRL</sequence>
<dbReference type="AlphaFoldDB" id="A0A0B1NXX2"/>
<dbReference type="Proteomes" id="UP000030854">
    <property type="component" value="Unassembled WGS sequence"/>
</dbReference>
<dbReference type="EMBL" id="JNVN01003639">
    <property type="protein sequence ID" value="KHJ30783.1"/>
    <property type="molecule type" value="Genomic_DNA"/>
</dbReference>
<feature type="region of interest" description="Disordered" evidence="1">
    <location>
        <begin position="39"/>
        <end position="59"/>
    </location>
</feature>
<feature type="region of interest" description="Disordered" evidence="1">
    <location>
        <begin position="383"/>
        <end position="415"/>
    </location>
</feature>
<dbReference type="STRING" id="52586.A0A0B1NXX2"/>
<evidence type="ECO:0000256" key="1">
    <source>
        <dbReference type="SAM" id="MobiDB-lite"/>
    </source>
</evidence>
<gene>
    <name evidence="2" type="ORF">EV44_g4199</name>
</gene>
<organism evidence="2 3">
    <name type="scientific">Uncinula necator</name>
    <name type="common">Grape powdery mildew</name>
    <dbReference type="NCBI Taxonomy" id="52586"/>
    <lineage>
        <taxon>Eukaryota</taxon>
        <taxon>Fungi</taxon>
        <taxon>Dikarya</taxon>
        <taxon>Ascomycota</taxon>
        <taxon>Pezizomycotina</taxon>
        <taxon>Leotiomycetes</taxon>
        <taxon>Erysiphales</taxon>
        <taxon>Erysiphaceae</taxon>
        <taxon>Erysiphe</taxon>
    </lineage>
</organism>
<accession>A0A0B1NXX2</accession>
<feature type="region of interest" description="Disordered" evidence="1">
    <location>
        <begin position="78"/>
        <end position="115"/>
    </location>
</feature>
<name>A0A0B1NXX2_UNCNE</name>
<protein>
    <submittedName>
        <fullName evidence="2">Putative eka-like protein</fullName>
    </submittedName>
</protein>
<reference evidence="2 3" key="1">
    <citation type="journal article" date="2014" name="BMC Genomics">
        <title>Adaptive genomic structural variation in the grape powdery mildew pathogen, Erysiphe necator.</title>
        <authorList>
            <person name="Jones L."/>
            <person name="Riaz S."/>
            <person name="Morales-Cruz A."/>
            <person name="Amrine K.C."/>
            <person name="McGuire B."/>
            <person name="Gubler W.D."/>
            <person name="Walker M.A."/>
            <person name="Cantu D."/>
        </authorList>
    </citation>
    <scope>NUCLEOTIDE SEQUENCE [LARGE SCALE GENOMIC DNA]</scope>
    <source>
        <strain evidence="3">c</strain>
    </source>
</reference>
<evidence type="ECO:0000313" key="3">
    <source>
        <dbReference type="Proteomes" id="UP000030854"/>
    </source>
</evidence>